<evidence type="ECO:0000256" key="1">
    <source>
        <dbReference type="SAM" id="MobiDB-lite"/>
    </source>
</evidence>
<keyword evidence="3" id="KW-1185">Reference proteome</keyword>
<protein>
    <submittedName>
        <fullName evidence="2">Uncharacterized protein</fullName>
    </submittedName>
</protein>
<gene>
    <name evidence="2" type="ORF">CVM73_03305</name>
</gene>
<accession>A0A2M8RFI7</accession>
<evidence type="ECO:0000313" key="2">
    <source>
        <dbReference type="EMBL" id="PJG56593.1"/>
    </source>
</evidence>
<dbReference type="EMBL" id="PGVG01000002">
    <property type="protein sequence ID" value="PJG56593.1"/>
    <property type="molecule type" value="Genomic_DNA"/>
</dbReference>
<reference evidence="2 3" key="1">
    <citation type="submission" date="2017-11" db="EMBL/GenBank/DDBJ databases">
        <title>Bradyrhizobium forestalis sp. nov., an efficient nitrogen-fixing bacterium isolated from nodules of forest legume species in the Amazon.</title>
        <authorList>
            <person name="Costa E.M."/>
            <person name="Guimaraes A."/>
            <person name="Carvalho T.S."/>
            <person name="Rodrigues T.L."/>
            <person name="Ribeiro P.R.A."/>
            <person name="Lebbe L."/>
            <person name="Willems A."/>
            <person name="Moreira F.M.S."/>
        </authorList>
    </citation>
    <scope>NUCLEOTIDE SEQUENCE [LARGE SCALE GENOMIC DNA]</scope>
    <source>
        <strain evidence="2 3">INPA54B</strain>
    </source>
</reference>
<dbReference type="AlphaFoldDB" id="A0A2M8RFI7"/>
<feature type="compositionally biased region" description="Basic and acidic residues" evidence="1">
    <location>
        <begin position="50"/>
        <end position="61"/>
    </location>
</feature>
<feature type="region of interest" description="Disordered" evidence="1">
    <location>
        <begin position="24"/>
        <end position="75"/>
    </location>
</feature>
<name>A0A2M8RFI7_9BRAD</name>
<proteinExistence type="predicted"/>
<dbReference type="Proteomes" id="UP000231194">
    <property type="component" value="Unassembled WGS sequence"/>
</dbReference>
<sequence>MIGPAGAELTRLARWLSLGAFSSEVDTGSRQENASRLESGAPFQLAWGSRGEKRRSGDDQSHPCAQGRRPRSPGL</sequence>
<evidence type="ECO:0000313" key="3">
    <source>
        <dbReference type="Proteomes" id="UP000231194"/>
    </source>
</evidence>
<organism evidence="2 3">
    <name type="scientific">Bradyrhizobium forestalis</name>
    <dbReference type="NCBI Taxonomy" id="1419263"/>
    <lineage>
        <taxon>Bacteria</taxon>
        <taxon>Pseudomonadati</taxon>
        <taxon>Pseudomonadota</taxon>
        <taxon>Alphaproteobacteria</taxon>
        <taxon>Hyphomicrobiales</taxon>
        <taxon>Nitrobacteraceae</taxon>
        <taxon>Bradyrhizobium</taxon>
    </lineage>
</organism>
<comment type="caution">
    <text evidence="2">The sequence shown here is derived from an EMBL/GenBank/DDBJ whole genome shotgun (WGS) entry which is preliminary data.</text>
</comment>